<keyword evidence="2" id="KW-1133">Transmembrane helix</keyword>
<accession>A0A0G4IGW4</accession>
<feature type="compositionally biased region" description="Basic and acidic residues" evidence="1">
    <location>
        <begin position="552"/>
        <end position="585"/>
    </location>
</feature>
<keyword evidence="2" id="KW-0812">Transmembrane</keyword>
<feature type="region of interest" description="Disordered" evidence="1">
    <location>
        <begin position="450"/>
        <end position="496"/>
    </location>
</feature>
<protein>
    <submittedName>
        <fullName evidence="3">Uncharacterized protein</fullName>
    </submittedName>
</protein>
<feature type="region of interest" description="Disordered" evidence="1">
    <location>
        <begin position="270"/>
        <end position="335"/>
    </location>
</feature>
<feature type="transmembrane region" description="Helical" evidence="2">
    <location>
        <begin position="106"/>
        <end position="130"/>
    </location>
</feature>
<proteinExistence type="predicted"/>
<dbReference type="Proteomes" id="UP000039324">
    <property type="component" value="Unassembled WGS sequence"/>
</dbReference>
<name>A0A0G4IGW4_PLABS</name>
<dbReference type="AlphaFoldDB" id="A0A0G4IGW4"/>
<dbReference type="EMBL" id="CDSF01000001">
    <property type="protein sequence ID" value="CEO94461.1"/>
    <property type="molecule type" value="Genomic_DNA"/>
</dbReference>
<evidence type="ECO:0000313" key="3">
    <source>
        <dbReference type="EMBL" id="CEO94461.1"/>
    </source>
</evidence>
<feature type="region of interest" description="Disordered" evidence="1">
    <location>
        <begin position="609"/>
        <end position="637"/>
    </location>
</feature>
<keyword evidence="2" id="KW-0472">Membrane</keyword>
<feature type="region of interest" description="Disordered" evidence="1">
    <location>
        <begin position="858"/>
        <end position="878"/>
    </location>
</feature>
<evidence type="ECO:0000256" key="1">
    <source>
        <dbReference type="SAM" id="MobiDB-lite"/>
    </source>
</evidence>
<keyword evidence="4" id="KW-1185">Reference proteome</keyword>
<feature type="transmembrane region" description="Helical" evidence="2">
    <location>
        <begin position="916"/>
        <end position="935"/>
    </location>
</feature>
<feature type="compositionally biased region" description="Polar residues" evidence="1">
    <location>
        <begin position="140"/>
        <end position="151"/>
    </location>
</feature>
<sequence>LTLGPSQMLRLVIPRPLISLFAVVVLTSIGLLIWGAVIHRPRSDVQSEVPTLQETGLPPRRSTYSKALVSGALATTAASSLYGLFLKRKRAMSKKSHPLSLVKKMLLGAGFVTGATAIARTAAAAGAAIYGRQSMPMRKATSSQSQSTNGTRGLKSCMNRRHSQGARPRRSPVEATMDSPMPRSNSAVSFSKFTEVLVDGEHSIRIPLRGSPAPVVQDATTMPPPFDLAARQATFQLGDGEFELSPPSPETSDRVHRPLGALSEYGRHLSDTLESSDPGCSGDDSDVGWNIDDLSGNPTRLGGAGEERLGGEGEEPDTDNGYETAPDNADGGDREERRFSALQVAAAPVAKLTIETEHDQHPRSVDKDTVQTVDSAVSVSSLSVLADSSSLDSVRDDGHNADFVNPLVFGPDHVDRELPQETGDHHAPQIAHLETVREGNACGGPVVPTAAGPGLDKAGHGHHQENGVHHASPATHLVTSPDDMGEDRNGALDDPPLAALELDNADLDHHHDQHAAQDAHLGIFTDGHVDDCSADLDEPGPVAPSQAVPKTENSDPKENGDHHASQADHVEAAHEGVEDDARNGDLDDPPLASLELDNADRCDHHVTHDACNSDLDEPEPDVPSQAVLEPENANPEENCVRHASKADHIGTVHEGVASNAPASDAILVPADVIRDHEQDLRNTTMEDRIGEKVITPQRELPQSRLPDVNSSGTKTSTEVVKGELNSIGRISKHLVLNADIWNPPPGGASFRYAVQPFNAGRRGPHGLSRLLATYIITLPLVAALAFHYYLFSANVPSYLASFPDVQPVQSIATFVGSVSRSLCPLLNSHRFGPVDSLLCDSPPEGPRLEDDTSKNALQAGEQRPPAIHGTVTDSTSHENDLLSTLGASDALSRDPGQNGVTDKQHVVMWLRVSRQYGRYGALAAAVFSLLIWLLSRANGTPV</sequence>
<organism evidence="3 4">
    <name type="scientific">Plasmodiophora brassicae</name>
    <name type="common">Clubroot disease agent</name>
    <dbReference type="NCBI Taxonomy" id="37360"/>
    <lineage>
        <taxon>Eukaryota</taxon>
        <taxon>Sar</taxon>
        <taxon>Rhizaria</taxon>
        <taxon>Endomyxa</taxon>
        <taxon>Phytomyxea</taxon>
        <taxon>Plasmodiophorida</taxon>
        <taxon>Plasmodiophoridae</taxon>
        <taxon>Plasmodiophora</taxon>
    </lineage>
</organism>
<feature type="compositionally biased region" description="Basic residues" evidence="1">
    <location>
        <begin position="158"/>
        <end position="170"/>
    </location>
</feature>
<feature type="transmembrane region" description="Helical" evidence="2">
    <location>
        <begin position="771"/>
        <end position="791"/>
    </location>
</feature>
<feature type="transmembrane region" description="Helical" evidence="2">
    <location>
        <begin position="17"/>
        <end position="37"/>
    </location>
</feature>
<evidence type="ECO:0000256" key="2">
    <source>
        <dbReference type="SAM" id="Phobius"/>
    </source>
</evidence>
<feature type="region of interest" description="Disordered" evidence="1">
    <location>
        <begin position="532"/>
        <end position="594"/>
    </location>
</feature>
<feature type="region of interest" description="Disordered" evidence="1">
    <location>
        <begin position="136"/>
        <end position="186"/>
    </location>
</feature>
<feature type="non-terminal residue" evidence="3">
    <location>
        <position position="1"/>
    </location>
</feature>
<feature type="transmembrane region" description="Helical" evidence="2">
    <location>
        <begin position="67"/>
        <end position="85"/>
    </location>
</feature>
<reference evidence="3 4" key="1">
    <citation type="submission" date="2015-02" db="EMBL/GenBank/DDBJ databases">
        <authorList>
            <person name="Chooi Y.-H."/>
        </authorList>
    </citation>
    <scope>NUCLEOTIDE SEQUENCE [LARGE SCALE GENOMIC DNA]</scope>
    <source>
        <strain evidence="3">E3</strain>
    </source>
</reference>
<feature type="compositionally biased region" description="Basic and acidic residues" evidence="1">
    <location>
        <begin position="457"/>
        <end position="468"/>
    </location>
</feature>
<gene>
    <name evidence="3" type="ORF">PBRA_000246</name>
</gene>
<evidence type="ECO:0000313" key="4">
    <source>
        <dbReference type="Proteomes" id="UP000039324"/>
    </source>
</evidence>